<sequence length="144" mass="17283">MWNYYGKNDGYCMGINFNKILENVNFKGYDYNHGSVIYDEKVQIKILENELLYTYNYWLTNHQEAEEMLQAMIDTIIKRWVFYALFFKHNGFQQEEEYRIAFQHQNHLTVNYRTGHGVFTPYITVPAVQNKDDKFPLNSITIGR</sequence>
<name>A0ABT0WAB1_9BACI</name>
<organism evidence="1 2">
    <name type="scientific">Neobacillus pocheonensis</name>
    <dbReference type="NCBI Taxonomy" id="363869"/>
    <lineage>
        <taxon>Bacteria</taxon>
        <taxon>Bacillati</taxon>
        <taxon>Bacillota</taxon>
        <taxon>Bacilli</taxon>
        <taxon>Bacillales</taxon>
        <taxon>Bacillaceae</taxon>
        <taxon>Neobacillus</taxon>
    </lineage>
</organism>
<protein>
    <submittedName>
        <fullName evidence="1">DUF2971 domain-containing protein</fullName>
    </submittedName>
</protein>
<dbReference type="Pfam" id="PF11185">
    <property type="entry name" value="DUF2971"/>
    <property type="match status" value="1"/>
</dbReference>
<dbReference type="Proteomes" id="UP001523262">
    <property type="component" value="Unassembled WGS sequence"/>
</dbReference>
<evidence type="ECO:0000313" key="2">
    <source>
        <dbReference type="Proteomes" id="UP001523262"/>
    </source>
</evidence>
<evidence type="ECO:0000313" key="1">
    <source>
        <dbReference type="EMBL" id="MCM2531937.1"/>
    </source>
</evidence>
<dbReference type="EMBL" id="JAMQCR010000001">
    <property type="protein sequence ID" value="MCM2531937.1"/>
    <property type="molecule type" value="Genomic_DNA"/>
</dbReference>
<proteinExistence type="predicted"/>
<gene>
    <name evidence="1" type="ORF">NDK43_05460</name>
</gene>
<accession>A0ABT0WAB1</accession>
<dbReference type="InterPro" id="IPR021352">
    <property type="entry name" value="DUF2971"/>
</dbReference>
<keyword evidence="2" id="KW-1185">Reference proteome</keyword>
<reference evidence="1 2" key="1">
    <citation type="submission" date="2022-06" db="EMBL/GenBank/DDBJ databases">
        <authorList>
            <person name="Jeon C.O."/>
        </authorList>
    </citation>
    <scope>NUCLEOTIDE SEQUENCE [LARGE SCALE GENOMIC DNA]</scope>
    <source>
        <strain evidence="1 2">KCTC 13943</strain>
    </source>
</reference>
<comment type="caution">
    <text evidence="1">The sequence shown here is derived from an EMBL/GenBank/DDBJ whole genome shotgun (WGS) entry which is preliminary data.</text>
</comment>